<protein>
    <recommendedName>
        <fullName evidence="3">Acyl carrier protein</fullName>
    </recommendedName>
</protein>
<dbReference type="InterPro" id="IPR036736">
    <property type="entry name" value="ACP-like_sf"/>
</dbReference>
<organism evidence="1 2">
    <name type="scientific">Sporanaerobacter acetigenes DSM 13106</name>
    <dbReference type="NCBI Taxonomy" id="1123281"/>
    <lineage>
        <taxon>Bacteria</taxon>
        <taxon>Bacillati</taxon>
        <taxon>Bacillota</taxon>
        <taxon>Tissierellia</taxon>
        <taxon>Tissierellales</taxon>
        <taxon>Sporanaerobacteraceae</taxon>
        <taxon>Sporanaerobacter</taxon>
    </lineage>
</organism>
<dbReference type="STRING" id="1123281.SAMN02745180_00665"/>
<accession>A0A1M5UJ32</accession>
<dbReference type="Gene3D" id="1.10.1200.10">
    <property type="entry name" value="ACP-like"/>
    <property type="match status" value="1"/>
</dbReference>
<evidence type="ECO:0008006" key="3">
    <source>
        <dbReference type="Google" id="ProtNLM"/>
    </source>
</evidence>
<dbReference type="Proteomes" id="UP000184389">
    <property type="component" value="Unassembled WGS sequence"/>
</dbReference>
<proteinExistence type="predicted"/>
<evidence type="ECO:0000313" key="1">
    <source>
        <dbReference type="EMBL" id="SHH62930.1"/>
    </source>
</evidence>
<dbReference type="AlphaFoldDB" id="A0A1M5UJ32"/>
<evidence type="ECO:0000313" key="2">
    <source>
        <dbReference type="Proteomes" id="UP000184389"/>
    </source>
</evidence>
<gene>
    <name evidence="1" type="ORF">SAMN02745180_00665</name>
</gene>
<name>A0A1M5UJ32_9FIRM</name>
<reference evidence="1 2" key="1">
    <citation type="submission" date="2016-11" db="EMBL/GenBank/DDBJ databases">
        <authorList>
            <person name="Jaros S."/>
            <person name="Januszkiewicz K."/>
            <person name="Wedrychowicz H."/>
        </authorList>
    </citation>
    <scope>NUCLEOTIDE SEQUENCE [LARGE SCALE GENOMIC DNA]</scope>
    <source>
        <strain evidence="1 2">DSM 13106</strain>
    </source>
</reference>
<keyword evidence="2" id="KW-1185">Reference proteome</keyword>
<dbReference type="RefSeq" id="WP_072743241.1">
    <property type="nucleotide sequence ID" value="NZ_FQXR01000003.1"/>
</dbReference>
<dbReference type="OrthoDB" id="1739662at2"/>
<dbReference type="SUPFAM" id="SSF47336">
    <property type="entry name" value="ACP-like"/>
    <property type="match status" value="1"/>
</dbReference>
<dbReference type="EMBL" id="FQXR01000003">
    <property type="protein sequence ID" value="SHH62930.1"/>
    <property type="molecule type" value="Genomic_DNA"/>
</dbReference>
<sequence>MDKKEIVQSLKKIFSKYFNIDEEFKEENFDKALTGFFSFDYSDLVYLYILIEEIFNITIDGRQLREYRFNTVNGIVKVVMESMPI</sequence>